<evidence type="ECO:0000313" key="2">
    <source>
        <dbReference type="Ensembl" id="ENSAMEP00000037526.1"/>
    </source>
</evidence>
<evidence type="ECO:0000313" key="3">
    <source>
        <dbReference type="Proteomes" id="UP000008912"/>
    </source>
</evidence>
<proteinExistence type="predicted"/>
<keyword evidence="3" id="KW-1185">Reference proteome</keyword>
<reference evidence="2 3" key="1">
    <citation type="journal article" date="2010" name="Nature">
        <title>The sequence and de novo assembly of the giant panda genome.</title>
        <authorList>
            <person name="Li R."/>
            <person name="Fan W."/>
            <person name="Tian G."/>
            <person name="Zhu H."/>
            <person name="He L."/>
            <person name="Cai J."/>
            <person name="Huang Q."/>
            <person name="Cai Q."/>
            <person name="Li B."/>
            <person name="Bai Y."/>
            <person name="Zhang Z."/>
            <person name="Zhang Y."/>
            <person name="Wang W."/>
            <person name="Li J."/>
            <person name="Wei F."/>
            <person name="Li H."/>
            <person name="Jian M."/>
            <person name="Li J."/>
            <person name="Zhang Z."/>
            <person name="Nielsen R."/>
            <person name="Li D."/>
            <person name="Gu W."/>
            <person name="Yang Z."/>
            <person name="Xuan Z."/>
            <person name="Ryder O.A."/>
            <person name="Leung F.C."/>
            <person name="Zhou Y."/>
            <person name="Cao J."/>
            <person name="Sun X."/>
            <person name="Fu Y."/>
            <person name="Fang X."/>
            <person name="Guo X."/>
            <person name="Wang B."/>
            <person name="Hou R."/>
            <person name="Shen F."/>
            <person name="Mu B."/>
            <person name="Ni P."/>
            <person name="Lin R."/>
            <person name="Qian W."/>
            <person name="Wang G."/>
            <person name="Yu C."/>
            <person name="Nie W."/>
            <person name="Wang J."/>
            <person name="Wu Z."/>
            <person name="Liang H."/>
            <person name="Min J."/>
            <person name="Wu Q."/>
            <person name="Cheng S."/>
            <person name="Ruan J."/>
            <person name="Wang M."/>
            <person name="Shi Z."/>
            <person name="Wen M."/>
            <person name="Liu B."/>
            <person name="Ren X."/>
            <person name="Zheng H."/>
            <person name="Dong D."/>
            <person name="Cook K."/>
            <person name="Shan G."/>
            <person name="Zhang H."/>
            <person name="Kosiol C."/>
            <person name="Xie X."/>
            <person name="Lu Z."/>
            <person name="Zheng H."/>
            <person name="Li Y."/>
            <person name="Steiner C.C."/>
            <person name="Lam T.T."/>
            <person name="Lin S."/>
            <person name="Zhang Q."/>
            <person name="Li G."/>
            <person name="Tian J."/>
            <person name="Gong T."/>
            <person name="Liu H."/>
            <person name="Zhang D."/>
            <person name="Fang L."/>
            <person name="Ye C."/>
            <person name="Zhang J."/>
            <person name="Hu W."/>
            <person name="Xu A."/>
            <person name="Ren Y."/>
            <person name="Zhang G."/>
            <person name="Bruford M.W."/>
            <person name="Li Q."/>
            <person name="Ma L."/>
            <person name="Guo Y."/>
            <person name="An N."/>
            <person name="Hu Y."/>
            <person name="Zheng Y."/>
            <person name="Shi Y."/>
            <person name="Li Z."/>
            <person name="Liu Q."/>
            <person name="Chen Y."/>
            <person name="Zhao J."/>
            <person name="Qu N."/>
            <person name="Zhao S."/>
            <person name="Tian F."/>
            <person name="Wang X."/>
            <person name="Wang H."/>
            <person name="Xu L."/>
            <person name="Liu X."/>
            <person name="Vinar T."/>
            <person name="Wang Y."/>
            <person name="Lam T.W."/>
            <person name="Yiu S.M."/>
            <person name="Liu S."/>
            <person name="Zhang H."/>
            <person name="Li D."/>
            <person name="Huang Y."/>
            <person name="Wang X."/>
            <person name="Yang G."/>
            <person name="Jiang Z."/>
            <person name="Wang J."/>
            <person name="Qin N."/>
            <person name="Li L."/>
            <person name="Li J."/>
            <person name="Bolund L."/>
            <person name="Kristiansen K."/>
            <person name="Wong G.K."/>
            <person name="Olson M."/>
            <person name="Zhang X."/>
            <person name="Li S."/>
            <person name="Yang H."/>
            <person name="Wang J."/>
            <person name="Wang J."/>
        </authorList>
    </citation>
    <scope>NUCLEOTIDE SEQUENCE [LARGE SCALE GENOMIC DNA]</scope>
</reference>
<dbReference type="AlphaFoldDB" id="A0A7N5KBN3"/>
<reference evidence="2" key="3">
    <citation type="submission" date="2025-09" db="UniProtKB">
        <authorList>
            <consortium name="Ensembl"/>
        </authorList>
    </citation>
    <scope>IDENTIFICATION</scope>
</reference>
<dbReference type="GeneTree" id="ENSGT01100000265183"/>
<sequence length="99" mass="10855">MKRKCLVFAVLLIAGTTSLLAHDGDDHDHDDDDDVIDIEDDLDNGVEEVEELKHEASAPPLPKVTYTAPVPTGEVYFAENFDKGTLEGILNFLGIKDLC</sequence>
<dbReference type="InParanoid" id="A0A7N5KBN3"/>
<keyword evidence="1" id="KW-0732">Signal</keyword>
<feature type="signal peptide" evidence="1">
    <location>
        <begin position="1"/>
        <end position="21"/>
    </location>
</feature>
<feature type="chain" id="PRO_5031342624" evidence="1">
    <location>
        <begin position="22"/>
        <end position="99"/>
    </location>
</feature>
<protein>
    <submittedName>
        <fullName evidence="2">Uncharacterized protein</fullName>
    </submittedName>
</protein>
<name>A0A7N5KBN3_AILME</name>
<dbReference type="Proteomes" id="UP000008912">
    <property type="component" value="Unassembled WGS sequence"/>
</dbReference>
<dbReference type="Ensembl" id="ENSAMET00000045245.1">
    <property type="protein sequence ID" value="ENSAMEP00000037526.1"/>
    <property type="gene ID" value="ENSAMEG00000027751.1"/>
</dbReference>
<evidence type="ECO:0000256" key="1">
    <source>
        <dbReference type="SAM" id="SignalP"/>
    </source>
</evidence>
<accession>A0A7N5KBN3</accession>
<reference evidence="2" key="2">
    <citation type="submission" date="2025-08" db="UniProtKB">
        <authorList>
            <consortium name="Ensembl"/>
        </authorList>
    </citation>
    <scope>IDENTIFICATION</scope>
</reference>
<organism evidence="2 3">
    <name type="scientific">Ailuropoda melanoleuca</name>
    <name type="common">Giant panda</name>
    <dbReference type="NCBI Taxonomy" id="9646"/>
    <lineage>
        <taxon>Eukaryota</taxon>
        <taxon>Metazoa</taxon>
        <taxon>Chordata</taxon>
        <taxon>Craniata</taxon>
        <taxon>Vertebrata</taxon>
        <taxon>Euteleostomi</taxon>
        <taxon>Mammalia</taxon>
        <taxon>Eutheria</taxon>
        <taxon>Laurasiatheria</taxon>
        <taxon>Carnivora</taxon>
        <taxon>Caniformia</taxon>
        <taxon>Ursidae</taxon>
        <taxon>Ailuropoda</taxon>
    </lineage>
</organism>